<keyword evidence="3" id="KW-1185">Reference proteome</keyword>
<dbReference type="RefSeq" id="XP_014155309.1">
    <property type="nucleotide sequence ID" value="XM_014299834.1"/>
</dbReference>
<evidence type="ECO:0000313" key="3">
    <source>
        <dbReference type="Proteomes" id="UP000054560"/>
    </source>
</evidence>
<dbReference type="GeneID" id="25906775"/>
<feature type="compositionally biased region" description="Polar residues" evidence="1">
    <location>
        <begin position="202"/>
        <end position="219"/>
    </location>
</feature>
<dbReference type="Proteomes" id="UP000054560">
    <property type="component" value="Unassembled WGS sequence"/>
</dbReference>
<protein>
    <submittedName>
        <fullName evidence="2">Uncharacterized protein</fullName>
    </submittedName>
</protein>
<dbReference type="EMBL" id="KQ242036">
    <property type="protein sequence ID" value="KNC81407.1"/>
    <property type="molecule type" value="Genomic_DNA"/>
</dbReference>
<reference evidence="2 3" key="1">
    <citation type="submission" date="2011-02" db="EMBL/GenBank/DDBJ databases">
        <title>The Genome Sequence of Sphaeroforma arctica JP610.</title>
        <authorList>
            <consortium name="The Broad Institute Genome Sequencing Platform"/>
            <person name="Russ C."/>
            <person name="Cuomo C."/>
            <person name="Young S.K."/>
            <person name="Zeng Q."/>
            <person name="Gargeya S."/>
            <person name="Alvarado L."/>
            <person name="Berlin A."/>
            <person name="Chapman S.B."/>
            <person name="Chen Z."/>
            <person name="Freedman E."/>
            <person name="Gellesch M."/>
            <person name="Goldberg J."/>
            <person name="Griggs A."/>
            <person name="Gujja S."/>
            <person name="Heilman E."/>
            <person name="Heiman D."/>
            <person name="Howarth C."/>
            <person name="Mehta T."/>
            <person name="Neiman D."/>
            <person name="Pearson M."/>
            <person name="Roberts A."/>
            <person name="Saif S."/>
            <person name="Shea T."/>
            <person name="Shenoy N."/>
            <person name="Sisk P."/>
            <person name="Stolte C."/>
            <person name="Sykes S."/>
            <person name="White J."/>
            <person name="Yandava C."/>
            <person name="Burger G."/>
            <person name="Gray M.W."/>
            <person name="Holland P.W.H."/>
            <person name="King N."/>
            <person name="Lang F.B.F."/>
            <person name="Roger A.J."/>
            <person name="Ruiz-Trillo I."/>
            <person name="Haas B."/>
            <person name="Nusbaum C."/>
            <person name="Birren B."/>
        </authorList>
    </citation>
    <scope>NUCLEOTIDE SEQUENCE [LARGE SCALE GENOMIC DNA]</scope>
    <source>
        <strain evidence="2 3">JP610</strain>
    </source>
</reference>
<name>A0A0L0FX48_9EUKA</name>
<gene>
    <name evidence="2" type="ORF">SARC_06271</name>
</gene>
<evidence type="ECO:0000256" key="1">
    <source>
        <dbReference type="SAM" id="MobiDB-lite"/>
    </source>
</evidence>
<dbReference type="AlphaFoldDB" id="A0A0L0FX48"/>
<proteinExistence type="predicted"/>
<feature type="region of interest" description="Disordered" evidence="1">
    <location>
        <begin position="184"/>
        <end position="225"/>
    </location>
</feature>
<accession>A0A0L0FX48</accession>
<organism evidence="2 3">
    <name type="scientific">Sphaeroforma arctica JP610</name>
    <dbReference type="NCBI Taxonomy" id="667725"/>
    <lineage>
        <taxon>Eukaryota</taxon>
        <taxon>Ichthyosporea</taxon>
        <taxon>Ichthyophonida</taxon>
        <taxon>Sphaeroforma</taxon>
    </lineage>
</organism>
<evidence type="ECO:0000313" key="2">
    <source>
        <dbReference type="EMBL" id="KNC81407.1"/>
    </source>
</evidence>
<sequence>MVQQADRVIPSRDESEVQGSRVKGLLVSKRTSNDCINSYNDLVQQVDRVNPSRGGSAVQGSGVEDYTVSKSTSNDCTYFYNDMVQQIDSLTQGSVLATSPSQIPTDTSRPLARATTDTPLARTHSNRRIRDASIHSLERSDSFVKITLDDDHERTSTVADVYAGLCRSQSNTVRQSTFARGSGIALPASSLRPELGPEPASHTKQSRSSSLYRTGSDSLSPAMPRALSSGDMCPVGIYAFRLVHCRK</sequence>